<organism evidence="1 2">
    <name type="scientific">Exidia glandulosa HHB12029</name>
    <dbReference type="NCBI Taxonomy" id="1314781"/>
    <lineage>
        <taxon>Eukaryota</taxon>
        <taxon>Fungi</taxon>
        <taxon>Dikarya</taxon>
        <taxon>Basidiomycota</taxon>
        <taxon>Agaricomycotina</taxon>
        <taxon>Agaricomycetes</taxon>
        <taxon>Auriculariales</taxon>
        <taxon>Exidiaceae</taxon>
        <taxon>Exidia</taxon>
    </lineage>
</organism>
<proteinExistence type="predicted"/>
<name>A0A165DU59_EXIGL</name>
<reference evidence="1 2" key="1">
    <citation type="journal article" date="2016" name="Mol. Biol. Evol.">
        <title>Comparative Genomics of Early-Diverging Mushroom-Forming Fungi Provides Insights into the Origins of Lignocellulose Decay Capabilities.</title>
        <authorList>
            <person name="Nagy L.G."/>
            <person name="Riley R."/>
            <person name="Tritt A."/>
            <person name="Adam C."/>
            <person name="Daum C."/>
            <person name="Floudas D."/>
            <person name="Sun H."/>
            <person name="Yadav J.S."/>
            <person name="Pangilinan J."/>
            <person name="Larsson K.H."/>
            <person name="Matsuura K."/>
            <person name="Barry K."/>
            <person name="Labutti K."/>
            <person name="Kuo R."/>
            <person name="Ohm R.A."/>
            <person name="Bhattacharya S.S."/>
            <person name="Shirouzu T."/>
            <person name="Yoshinaga Y."/>
            <person name="Martin F.M."/>
            <person name="Grigoriev I.V."/>
            <person name="Hibbett D.S."/>
        </authorList>
    </citation>
    <scope>NUCLEOTIDE SEQUENCE [LARGE SCALE GENOMIC DNA]</scope>
    <source>
        <strain evidence="1 2">HHB12029</strain>
    </source>
</reference>
<evidence type="ECO:0000313" key="2">
    <source>
        <dbReference type="Proteomes" id="UP000077266"/>
    </source>
</evidence>
<dbReference type="InParanoid" id="A0A165DU59"/>
<keyword evidence="2" id="KW-1185">Reference proteome</keyword>
<evidence type="ECO:0000313" key="1">
    <source>
        <dbReference type="EMBL" id="KZV85365.1"/>
    </source>
</evidence>
<sequence length="479" mass="53330">MDLDECARAQVHHEEQALAALYAQRATVMARQRVVDEELVRATANSRAAALDREAIERLLATQREFTRRRGALVTPIHRLPEEILVTIFRAARSSPRCRPAFIIAAVCSTWRDLAISCCPLWAAAYLDVTKSLRHAFEYAQVVLHRSGRLPLCVALRGPSKIDAEAMLALEQVVPDLVMRARELDVRQSDLLLSANGLDVPVKSSLLKFLQLPTPLLSRLCFYANHLSLGHPHFLPSVPVLRTLDLGVFPLDMIPAAALQALEHIELFANLKPGDLATLSITAPMLRSMQVPGIPSTHPIISSPFSCLEILEISRLRDLLLFSAESLPSVRSLMICVREDELVTSQLPTMPHLRALRLPLPCSWPAVMSLLVQLPQIEELELQYPGDTTSLWTDWSTPPNINVLPRLHTLCIERAKFVATDEAAELAGFLEARAERALAVPDQIAPLKRLLLRNSSFPQWLVRRLDASVEAVIITRDNA</sequence>
<dbReference type="Gene3D" id="3.80.10.10">
    <property type="entry name" value="Ribonuclease Inhibitor"/>
    <property type="match status" value="1"/>
</dbReference>
<dbReference type="Gene3D" id="1.20.1280.50">
    <property type="match status" value="1"/>
</dbReference>
<dbReference type="SUPFAM" id="SSF52047">
    <property type="entry name" value="RNI-like"/>
    <property type="match status" value="1"/>
</dbReference>
<dbReference type="EMBL" id="KV426191">
    <property type="protein sequence ID" value="KZV85365.1"/>
    <property type="molecule type" value="Genomic_DNA"/>
</dbReference>
<dbReference type="Proteomes" id="UP000077266">
    <property type="component" value="Unassembled WGS sequence"/>
</dbReference>
<gene>
    <name evidence="1" type="ORF">EXIGLDRAFT_261284</name>
</gene>
<protein>
    <submittedName>
        <fullName evidence="1">Uncharacterized protein</fullName>
    </submittedName>
</protein>
<dbReference type="OrthoDB" id="2904022at2759"/>
<dbReference type="InterPro" id="IPR032675">
    <property type="entry name" value="LRR_dom_sf"/>
</dbReference>
<dbReference type="AlphaFoldDB" id="A0A165DU59"/>
<accession>A0A165DU59</accession>
<dbReference type="STRING" id="1314781.A0A165DU59"/>